<proteinExistence type="predicted"/>
<dbReference type="PROSITE" id="PS50853">
    <property type="entry name" value="FN3"/>
    <property type="match status" value="1"/>
</dbReference>
<evidence type="ECO:0000256" key="1">
    <source>
        <dbReference type="ARBA" id="ARBA00022729"/>
    </source>
</evidence>
<dbReference type="CDD" id="cd00063">
    <property type="entry name" value="FN3"/>
    <property type="match status" value="1"/>
</dbReference>
<organism evidence="4 5">
    <name type="scientific">Candidatus Taylorbacteria bacterium RIFCSPHIGHO2_02_FULL_43_32b</name>
    <dbReference type="NCBI Taxonomy" id="1802306"/>
    <lineage>
        <taxon>Bacteria</taxon>
        <taxon>Candidatus Tayloriibacteriota</taxon>
    </lineage>
</organism>
<dbReference type="Gene3D" id="2.60.40.1120">
    <property type="entry name" value="Carboxypeptidase-like, regulatory domain"/>
    <property type="match status" value="2"/>
</dbReference>
<dbReference type="InterPro" id="IPR002477">
    <property type="entry name" value="Peptidoglycan-bd-like"/>
</dbReference>
<evidence type="ECO:0000313" key="5">
    <source>
        <dbReference type="Proteomes" id="UP000177130"/>
    </source>
</evidence>
<protein>
    <recommendedName>
        <fullName evidence="3">Fibronectin type-III domain-containing protein</fullName>
    </recommendedName>
</protein>
<dbReference type="Pfam" id="PF13205">
    <property type="entry name" value="Big_5"/>
    <property type="match status" value="1"/>
</dbReference>
<reference evidence="4 5" key="1">
    <citation type="journal article" date="2016" name="Nat. Commun.">
        <title>Thousands of microbial genomes shed light on interconnected biogeochemical processes in an aquifer system.</title>
        <authorList>
            <person name="Anantharaman K."/>
            <person name="Brown C.T."/>
            <person name="Hug L.A."/>
            <person name="Sharon I."/>
            <person name="Castelle C.J."/>
            <person name="Probst A.J."/>
            <person name="Thomas B.C."/>
            <person name="Singh A."/>
            <person name="Wilkins M.J."/>
            <person name="Karaoz U."/>
            <person name="Brodie E.L."/>
            <person name="Williams K.H."/>
            <person name="Hubbard S.S."/>
            <person name="Banfield J.F."/>
        </authorList>
    </citation>
    <scope>NUCLEOTIDE SEQUENCE [LARGE SCALE GENOMIC DNA]</scope>
</reference>
<dbReference type="SMART" id="SM00060">
    <property type="entry name" value="FN3"/>
    <property type="match status" value="2"/>
</dbReference>
<dbReference type="InterPro" id="IPR003961">
    <property type="entry name" value="FN3_dom"/>
</dbReference>
<feature type="compositionally biased region" description="Polar residues" evidence="2">
    <location>
        <begin position="2412"/>
        <end position="2425"/>
    </location>
</feature>
<dbReference type="SUPFAM" id="SSF49452">
    <property type="entry name" value="Starch-binding domain-like"/>
    <property type="match status" value="1"/>
</dbReference>
<gene>
    <name evidence="4" type="ORF">A3C72_00300</name>
</gene>
<dbReference type="STRING" id="1802306.A3C72_00300"/>
<dbReference type="SUPFAM" id="SSF47090">
    <property type="entry name" value="PGBD-like"/>
    <property type="match status" value="2"/>
</dbReference>
<dbReference type="Gene3D" id="2.60.40.10">
    <property type="entry name" value="Immunoglobulins"/>
    <property type="match status" value="1"/>
</dbReference>
<evidence type="ECO:0000313" key="4">
    <source>
        <dbReference type="EMBL" id="OHA23359.1"/>
    </source>
</evidence>
<dbReference type="Pfam" id="PF01471">
    <property type="entry name" value="PG_binding_1"/>
    <property type="match status" value="2"/>
</dbReference>
<feature type="domain" description="Fibronectin type-III" evidence="3">
    <location>
        <begin position="2042"/>
        <end position="2139"/>
    </location>
</feature>
<dbReference type="Gene3D" id="1.10.101.10">
    <property type="entry name" value="PGBD-like superfamily/PGBD"/>
    <property type="match status" value="2"/>
</dbReference>
<dbReference type="SUPFAM" id="SSF49464">
    <property type="entry name" value="Carboxypeptidase regulatory domain-like"/>
    <property type="match status" value="2"/>
</dbReference>
<dbReference type="InterPro" id="IPR036366">
    <property type="entry name" value="PGBDSf"/>
</dbReference>
<dbReference type="InterPro" id="IPR032812">
    <property type="entry name" value="SbsA_Ig"/>
</dbReference>
<name>A0A1G2MJL0_9BACT</name>
<dbReference type="InterPro" id="IPR036365">
    <property type="entry name" value="PGBD-like_sf"/>
</dbReference>
<evidence type="ECO:0000259" key="3">
    <source>
        <dbReference type="PROSITE" id="PS50853"/>
    </source>
</evidence>
<dbReference type="InterPro" id="IPR008969">
    <property type="entry name" value="CarboxyPept-like_regulatory"/>
</dbReference>
<dbReference type="Proteomes" id="UP000177130">
    <property type="component" value="Unassembled WGS sequence"/>
</dbReference>
<dbReference type="InterPro" id="IPR014755">
    <property type="entry name" value="Cu-Rt/internalin_Ig-like"/>
</dbReference>
<dbReference type="InterPro" id="IPR013784">
    <property type="entry name" value="Carb-bd-like_fold"/>
</dbReference>
<dbReference type="Gene3D" id="2.60.40.1220">
    <property type="match status" value="1"/>
</dbReference>
<feature type="region of interest" description="Disordered" evidence="2">
    <location>
        <begin position="2406"/>
        <end position="2425"/>
    </location>
</feature>
<keyword evidence="1" id="KW-0732">Signal</keyword>
<dbReference type="InterPro" id="IPR013783">
    <property type="entry name" value="Ig-like_fold"/>
</dbReference>
<dbReference type="EMBL" id="MHRK01000036">
    <property type="protein sequence ID" value="OHA23359.1"/>
    <property type="molecule type" value="Genomic_DNA"/>
</dbReference>
<dbReference type="GO" id="GO:0030246">
    <property type="term" value="F:carbohydrate binding"/>
    <property type="evidence" value="ECO:0007669"/>
    <property type="project" value="InterPro"/>
</dbReference>
<sequence>MQTSSLIFPRNFFVSGTSVPKFLVSIGLVLGLAVFFIFPTLANAAITEEAPPIDAIFQSIDVGGGAIIPLSRFRLTQSSGSDTLTKVGLQLIASSTMANGEIARVSLWKESGAQPDFQIDQDTLIAGAAANNPAVDGSLVILTPTDPVAVTSSGVEFYIVASTTAVSGITTGHAFNIALQDNYASSSSYGIGTAFSSDRKITLNEGATLKISEVRAGETSNSGDEFIELYNSGETAINLQDLPLNLYIFNQAGGAGLKNLTYYKKIIPARGFFLIASQTNYSGSVAADAVYTTLTGNTLAANTGLAIATSSTVSAATSTAIDRIGWGTEAAANCESLCATGGIALTENGATLERVAIGYPGATSTSAGMVAGGVDSSKGNSYDSNNNSEDFVVQSTAVPQNSVNGTEFPFGGGGQDMSKLQIMGSFPSNGMTFVPLDLTYIGFGFNKPVSTSTVISATATSSVVLVKSTDDPTVLANNLCASVSYNPMPSNFEPQTKCNLSASLLPSTAYTFIATSSIYDLSGNALDQNNFETGNQAYTASFTTGGSGQTATNVTPPSVIGTSPFPGSNNVPTNLAKIAIEFSQEMKLSTLNSSNITLASGAGSVSLSSFVLSTTTGKNVLTASVGAALGANTSYTITILTSVQSSNSIGLPVTYTSSFTTGTSADTTAPSVIGMLPTPGTTIAANTNDFVFTLDDALDLSTVTSASVALAISGGSNLPGTVRYDPIAKEGHFISSNILPLNQTLVLTLTGATIENVSGVALGPDVTRTWTVEAVNSDTVPPSIMFANGDDFSLAITWNEAINGTDAINLSNYTLTVGETAQALSGMAGHQLTFDASTRTVKLTGLRLTSGSSFSITASNIKDTSGNIMTTPSTFSGTIQSYANSGGFVGPGSYEGTTFGEFKDFSASGIGFMPPVNIMPQNTFVSASSTYQFELPIASQIPANGSIVITFPSSADFGICCAATTSANNPFISSQNADINGPGTGVIGIKTITKDNSAKSITLTLDSATRSENSDTHDFLRFVLTDIKNPSIPKSFDSSGYSIDIKSKNASGVLLESFTANPVFIGGGGAGGGATTTIRGIVSGNGGVLVGATIHLMSMQTGPMDATTDVGGVYEFTNIPVGTQMLQNNFGGGSEFMLFTDPFISGINDANGATTTSFYGSPMPTPVMATSTSIVGRNFSLTSTGSGSNFTVKITAAADTFTSTEQLDVFAGGPGQFLAKTVTPGASALDAATLTTIPIPQTNGIWNVGIGPAMPKGGNMSMSSPPPAPTWSMPKPIEVTVSGCPSACAMSVNGTTATSYTFTISVADKTISGILKDGSGNAISSAGVYAFSPSLGIGNHSQTSASGSFSIRVVSGSYNVGSFSPGIGQSKEVPVVIDSSGNVYVDGSPTASTGTSGANPFILKMAKPAYTITGRVTDGTNAIGNAPVYGYRTDGPGHVDAMTDSSTGNYTLYVDSGTWKIGSFISGFGPATEQTVTITTSNRADINFSPASGQTFSILSGNLYEDTDESNSFTSTEGISGAVIRVSGASGSNEGISGNDGAYSIRVPSGTGYQITDVFKPNYGKIAALQDNGSAIGTINLTASTTKNIKIPIRSTVTVNIKDSDGNKTIVPKAFIDFFDNTTGTNNHTEITNASSTTITVPKGTTPSVRVFIQGVPPQNISVASDDAGTDVSAGVVTADGSTEVIKIVINTATASLSTISGTVYQTAATGGNELEGAWIQFGDETNGVFFGTQATTSGRFSIKAANGTYQVMANKPGYIGTPASLTVSGDATENFVLVPASLTISGTVTSGGSPASDAFVRAEKVGGGQAVGQTDTSGTYTLYVTSGTWRVYASAEGYAEGAYSSNPITVTSSVSGITVALTSTVSLQTKLATSNTFSDTSVGSLSDSTLGVEVNLDANALGQSGSNSYLNAKETSNFPNTSSVSIIGNKAKEINAYAGSSKITNLQSGSKASLEFNYTKAELNSSSVTSTTTVGKLNIVAYSDDKKDWETLSTVQTYLDSDGAVVASPEADLSNVASVTFTALTTHFSTFALSSPTGVEPPSTPTGLSASAGSAGSGQITLSWDAVTGATGYYLYRDTSSTGSFALLADVGNVTSYANSGLSNGTAYYYKVSAYKSGGSSESAASSAASATISTVAAVAVGGGPLGGGGGGVSIGTPTPQSFVSAIATTDGGVSLTKTNDDGTSATVLIPSGILSENATFKIQTNATAPLNIPSGKTLVGSSYEITATIVSSNSTTSAVTSFSSPIRVQLRYSDDQLTNLNESSLAVFTLQNGTTTWKKLGSTLDTINNVVTATTTHLSQFAILGSPSGTVVTPTPVSKGQTQVEARREANRIIFTRTLSVGSSGLDVAALQTFLESKQYLKMPPGVAKGYFGAITKVALMKYQKDAGFEQVGILGPKTRAKIEAESGGDTETSKPVSQSPSGTKLTKMLIRGMVGSDVILLQQLLNKDPETVVAETGDGSPGMETNFFGEKTLESVQKFQEKHGIASPDDEGYGIVGPKTRAKLNQI</sequence>
<dbReference type="SUPFAM" id="SSF49265">
    <property type="entry name" value="Fibronectin type III"/>
    <property type="match status" value="1"/>
</dbReference>
<accession>A0A1G2MJL0</accession>
<evidence type="ECO:0000256" key="2">
    <source>
        <dbReference type="SAM" id="MobiDB-lite"/>
    </source>
</evidence>
<comment type="caution">
    <text evidence="4">The sequence shown here is derived from an EMBL/GenBank/DDBJ whole genome shotgun (WGS) entry which is preliminary data.</text>
</comment>
<dbReference type="InterPro" id="IPR036116">
    <property type="entry name" value="FN3_sf"/>
</dbReference>